<feature type="signal peptide" evidence="2">
    <location>
        <begin position="1"/>
        <end position="18"/>
    </location>
</feature>
<dbReference type="EMBL" id="RSDW01000001">
    <property type="protein sequence ID" value="RSL18552.1"/>
    <property type="molecule type" value="Genomic_DNA"/>
</dbReference>
<keyword evidence="2" id="KW-0732">Signal</keyword>
<gene>
    <name evidence="3" type="ORF">EDE15_4141</name>
</gene>
<dbReference type="OrthoDB" id="280897at2"/>
<evidence type="ECO:0000313" key="3">
    <source>
        <dbReference type="EMBL" id="RSL18552.1"/>
    </source>
</evidence>
<feature type="compositionally biased region" description="Polar residues" evidence="1">
    <location>
        <begin position="42"/>
        <end position="54"/>
    </location>
</feature>
<organism evidence="3 4">
    <name type="scientific">Edaphobacter aggregans</name>
    <dbReference type="NCBI Taxonomy" id="570835"/>
    <lineage>
        <taxon>Bacteria</taxon>
        <taxon>Pseudomonadati</taxon>
        <taxon>Acidobacteriota</taxon>
        <taxon>Terriglobia</taxon>
        <taxon>Terriglobales</taxon>
        <taxon>Acidobacteriaceae</taxon>
        <taxon>Edaphobacter</taxon>
    </lineage>
</organism>
<evidence type="ECO:0000313" key="4">
    <source>
        <dbReference type="Proteomes" id="UP000269669"/>
    </source>
</evidence>
<evidence type="ECO:0008006" key="5">
    <source>
        <dbReference type="Google" id="ProtNLM"/>
    </source>
</evidence>
<protein>
    <recommendedName>
        <fullName evidence="5">Cytochrome c domain-containing protein</fullName>
    </recommendedName>
</protein>
<accession>A0A428MNW8</accession>
<dbReference type="PROSITE" id="PS51257">
    <property type="entry name" value="PROKAR_LIPOPROTEIN"/>
    <property type="match status" value="1"/>
</dbReference>
<feature type="chain" id="PRO_5019172354" description="Cytochrome c domain-containing protein" evidence="2">
    <location>
        <begin position="19"/>
        <end position="450"/>
    </location>
</feature>
<evidence type="ECO:0000256" key="1">
    <source>
        <dbReference type="SAM" id="MobiDB-lite"/>
    </source>
</evidence>
<dbReference type="RefSeq" id="WP_125486901.1">
    <property type="nucleotide sequence ID" value="NZ_RSDW01000001.1"/>
</dbReference>
<keyword evidence="4" id="KW-1185">Reference proteome</keyword>
<sequence>MKNRTRLFAALLSIVAIAACFGIYSKEGVEAATRPQEPEKSAATSQQSAVNMSAQAAPAEPESLYGPSFAFLAWNLFLQITSPTSSGAPTFETWTEQCELSPDMVGCPSTVSAAAATKGGGNGKVRMLHGSAMVRARKVAGSDCDAMTTTSIAGYPPPSNLTSSAMFCEEVFLSPVEADFVKRDLTTLVSQQAYGKERGGTINFPGTGTNDTRLDLDSLEVKVDWVPATSYNPTFACPDPTNSLYTETINGTCYALAAIHITSKVMPRWLWATFEPNNNVTNPNRCDPKLYGACFDPWGTTSSQPYGKGQKAQQSQELRQAMAQANVNPALSNYFLTGVQTEFVDNYGKPIQLGNSFVEFNQGVPPGKSSCMTCHQYAHFDGKQPPQGVPENNFGRPPHGWPSIGYACNQNQNGNCMPEVPNSTTQDFSWMLGLMPYSDAVAKPPMDKSQ</sequence>
<dbReference type="Proteomes" id="UP000269669">
    <property type="component" value="Unassembled WGS sequence"/>
</dbReference>
<dbReference type="AlphaFoldDB" id="A0A428MNW8"/>
<reference evidence="3 4" key="1">
    <citation type="submission" date="2018-12" db="EMBL/GenBank/DDBJ databases">
        <title>Sequencing of bacterial isolates from soil warming experiment in Harvard Forest, Massachusetts, USA.</title>
        <authorList>
            <person name="Deangelis K."/>
        </authorList>
    </citation>
    <scope>NUCLEOTIDE SEQUENCE [LARGE SCALE GENOMIC DNA]</scope>
    <source>
        <strain evidence="3 4">EB153</strain>
    </source>
</reference>
<feature type="region of interest" description="Disordered" evidence="1">
    <location>
        <begin position="33"/>
        <end position="55"/>
    </location>
</feature>
<evidence type="ECO:0000256" key="2">
    <source>
        <dbReference type="SAM" id="SignalP"/>
    </source>
</evidence>
<name>A0A428MNW8_9BACT</name>
<proteinExistence type="predicted"/>
<comment type="caution">
    <text evidence="3">The sequence shown here is derived from an EMBL/GenBank/DDBJ whole genome shotgun (WGS) entry which is preliminary data.</text>
</comment>